<comment type="caution">
    <text evidence="2">The sequence shown here is derived from an EMBL/GenBank/DDBJ whole genome shotgun (WGS) entry which is preliminary data.</text>
</comment>
<evidence type="ECO:0000313" key="3">
    <source>
        <dbReference type="Proteomes" id="UP000574390"/>
    </source>
</evidence>
<organism evidence="2 3">
    <name type="scientific">Perkinsus olseni</name>
    <name type="common">Perkinsus atlanticus</name>
    <dbReference type="NCBI Taxonomy" id="32597"/>
    <lineage>
        <taxon>Eukaryota</taxon>
        <taxon>Sar</taxon>
        <taxon>Alveolata</taxon>
        <taxon>Perkinsozoa</taxon>
        <taxon>Perkinsea</taxon>
        <taxon>Perkinsida</taxon>
        <taxon>Perkinsidae</taxon>
        <taxon>Perkinsus</taxon>
    </lineage>
</organism>
<dbReference type="Proteomes" id="UP000574390">
    <property type="component" value="Unassembled WGS sequence"/>
</dbReference>
<protein>
    <submittedName>
        <fullName evidence="2">Uncharacterized protein</fullName>
    </submittedName>
</protein>
<name>A0A7J6RSX4_PEROL</name>
<dbReference type="EMBL" id="JABANM010020157">
    <property type="protein sequence ID" value="KAF4723312.1"/>
    <property type="molecule type" value="Genomic_DNA"/>
</dbReference>
<accession>A0A7J6RSX4</accession>
<feature type="non-terminal residue" evidence="2">
    <location>
        <position position="1"/>
    </location>
</feature>
<sequence length="75" mass="8002">WSLGGRLPVVPFLLHGSGLCRNPHLGSSLPARIVGEGQGRGAGEQVRPSRREGAAEKQIPLADCRGPRHRLLLCS</sequence>
<dbReference type="AlphaFoldDB" id="A0A7J6RSX4"/>
<feature type="region of interest" description="Disordered" evidence="1">
    <location>
        <begin position="36"/>
        <end position="57"/>
    </location>
</feature>
<proteinExistence type="predicted"/>
<evidence type="ECO:0000313" key="2">
    <source>
        <dbReference type="EMBL" id="KAF4723312.1"/>
    </source>
</evidence>
<evidence type="ECO:0000256" key="1">
    <source>
        <dbReference type="SAM" id="MobiDB-lite"/>
    </source>
</evidence>
<gene>
    <name evidence="2" type="ORF">FOZ62_014445</name>
</gene>
<feature type="non-terminal residue" evidence="2">
    <location>
        <position position="75"/>
    </location>
</feature>
<reference evidence="2 3" key="1">
    <citation type="submission" date="2020-04" db="EMBL/GenBank/DDBJ databases">
        <title>Perkinsus olseni comparative genomics.</title>
        <authorList>
            <person name="Bogema D.R."/>
        </authorList>
    </citation>
    <scope>NUCLEOTIDE SEQUENCE [LARGE SCALE GENOMIC DNA]</scope>
    <source>
        <strain evidence="2">ATCC PRA-205</strain>
    </source>
</reference>